<keyword evidence="2" id="KW-1185">Reference proteome</keyword>
<dbReference type="Proteomes" id="UP000554482">
    <property type="component" value="Unassembled WGS sequence"/>
</dbReference>
<dbReference type="InterPro" id="IPR005299">
    <property type="entry name" value="MeTrfase_7"/>
</dbReference>
<evidence type="ECO:0000313" key="1">
    <source>
        <dbReference type="EMBL" id="KAF5207148.1"/>
    </source>
</evidence>
<dbReference type="GO" id="GO:0008168">
    <property type="term" value="F:methyltransferase activity"/>
    <property type="evidence" value="ECO:0007669"/>
    <property type="project" value="UniProtKB-KW"/>
</dbReference>
<organism evidence="1 2">
    <name type="scientific">Thalictrum thalictroides</name>
    <name type="common">Rue-anemone</name>
    <name type="synonym">Anemone thalictroides</name>
    <dbReference type="NCBI Taxonomy" id="46969"/>
    <lineage>
        <taxon>Eukaryota</taxon>
        <taxon>Viridiplantae</taxon>
        <taxon>Streptophyta</taxon>
        <taxon>Embryophyta</taxon>
        <taxon>Tracheophyta</taxon>
        <taxon>Spermatophyta</taxon>
        <taxon>Magnoliopsida</taxon>
        <taxon>Ranunculales</taxon>
        <taxon>Ranunculaceae</taxon>
        <taxon>Thalictroideae</taxon>
        <taxon>Thalictrum</taxon>
    </lineage>
</organism>
<accession>A0A7J6XDX5</accession>
<dbReference type="InterPro" id="IPR029063">
    <property type="entry name" value="SAM-dependent_MTases_sf"/>
</dbReference>
<keyword evidence="1" id="KW-0489">Methyltransferase</keyword>
<feature type="non-terminal residue" evidence="1">
    <location>
        <position position="101"/>
    </location>
</feature>
<reference evidence="1 2" key="1">
    <citation type="submission" date="2020-06" db="EMBL/GenBank/DDBJ databases">
        <title>Transcriptomic and genomic resources for Thalictrum thalictroides and T. hernandezii: Facilitating candidate gene discovery in an emerging model plant lineage.</title>
        <authorList>
            <person name="Arias T."/>
            <person name="Riano-Pachon D.M."/>
            <person name="Di Stilio V.S."/>
        </authorList>
    </citation>
    <scope>NUCLEOTIDE SEQUENCE [LARGE SCALE GENOMIC DNA]</scope>
    <source>
        <strain evidence="2">cv. WT478/WT964</strain>
        <tissue evidence="1">Leaves</tissue>
    </source>
</reference>
<dbReference type="PANTHER" id="PTHR31009">
    <property type="entry name" value="S-ADENOSYL-L-METHIONINE:CARBOXYL METHYLTRANSFERASE FAMILY PROTEIN"/>
    <property type="match status" value="1"/>
</dbReference>
<dbReference type="Gene3D" id="3.40.50.150">
    <property type="entry name" value="Vaccinia Virus protein VP39"/>
    <property type="match status" value="1"/>
</dbReference>
<evidence type="ECO:0000313" key="2">
    <source>
        <dbReference type="Proteomes" id="UP000554482"/>
    </source>
</evidence>
<protein>
    <submittedName>
        <fullName evidence="1">S-adenosyl-l-methionine-dependent methyltransferases superfamily protein</fullName>
    </submittedName>
</protein>
<dbReference type="OrthoDB" id="1691846at2759"/>
<sequence>MHSINWISNIPDEILDTSSPTWNKGKIHCTNAPNDDVLEAYSSQFKKNMQSFFNAREEEMAPGGLMALVFYVIPNGSLPSQCFICLHYMNFSAPHSWKWPV</sequence>
<proteinExistence type="predicted"/>
<dbReference type="SUPFAM" id="SSF53335">
    <property type="entry name" value="S-adenosyl-L-methionine-dependent methyltransferases"/>
    <property type="match status" value="1"/>
</dbReference>
<dbReference type="Pfam" id="PF03492">
    <property type="entry name" value="Methyltransf_7"/>
    <property type="match status" value="1"/>
</dbReference>
<comment type="caution">
    <text evidence="1">The sequence shown here is derived from an EMBL/GenBank/DDBJ whole genome shotgun (WGS) entry which is preliminary data.</text>
</comment>
<gene>
    <name evidence="1" type="ORF">FRX31_003266</name>
</gene>
<keyword evidence="1" id="KW-0808">Transferase</keyword>
<dbReference type="GO" id="GO:0032259">
    <property type="term" value="P:methylation"/>
    <property type="evidence" value="ECO:0007669"/>
    <property type="project" value="UniProtKB-KW"/>
</dbReference>
<dbReference type="EMBL" id="JABWDY010001769">
    <property type="protein sequence ID" value="KAF5207148.1"/>
    <property type="molecule type" value="Genomic_DNA"/>
</dbReference>
<dbReference type="AlphaFoldDB" id="A0A7J6XDX5"/>
<name>A0A7J6XDX5_THATH</name>